<organism evidence="1 2">
    <name type="scientific">Streptosporangium roseum (strain ATCC 12428 / DSM 43021 / JCM 3005 / KCTC 9067 / NCIMB 10171 / NRRL 2505 / NI 9100)</name>
    <dbReference type="NCBI Taxonomy" id="479432"/>
    <lineage>
        <taxon>Bacteria</taxon>
        <taxon>Bacillati</taxon>
        <taxon>Actinomycetota</taxon>
        <taxon>Actinomycetes</taxon>
        <taxon>Streptosporangiales</taxon>
        <taxon>Streptosporangiaceae</taxon>
        <taxon>Streptosporangium</taxon>
    </lineage>
</organism>
<evidence type="ECO:0000313" key="2">
    <source>
        <dbReference type="Proteomes" id="UP000002029"/>
    </source>
</evidence>
<sequence length="46" mass="5009">MPLPSIIGIPGCDAATGPVINDSTRRLLIVFRSYADRIRPEVVKEA</sequence>
<dbReference type="RefSeq" id="WP_012894745.1">
    <property type="nucleotide sequence ID" value="NC_013595.1"/>
</dbReference>
<dbReference type="AlphaFoldDB" id="D2B0K4"/>
<gene>
    <name evidence="1" type="ordered locus">Sros_8370</name>
</gene>
<reference evidence="1 2" key="1">
    <citation type="journal article" date="2010" name="Stand. Genomic Sci.">
        <title>Complete genome sequence of Streptosporangium roseum type strain (NI 9100).</title>
        <authorList>
            <person name="Nolan M."/>
            <person name="Sikorski J."/>
            <person name="Jando M."/>
            <person name="Lucas S."/>
            <person name="Lapidus A."/>
            <person name="Glavina Del Rio T."/>
            <person name="Chen F."/>
            <person name="Tice H."/>
            <person name="Pitluck S."/>
            <person name="Cheng J.F."/>
            <person name="Chertkov O."/>
            <person name="Sims D."/>
            <person name="Meincke L."/>
            <person name="Brettin T."/>
            <person name="Han C."/>
            <person name="Detter J.C."/>
            <person name="Bruce D."/>
            <person name="Goodwin L."/>
            <person name="Land M."/>
            <person name="Hauser L."/>
            <person name="Chang Y.J."/>
            <person name="Jeffries C.D."/>
            <person name="Ivanova N."/>
            <person name="Mavromatis K."/>
            <person name="Mikhailova N."/>
            <person name="Chen A."/>
            <person name="Palaniappan K."/>
            <person name="Chain P."/>
            <person name="Rohde M."/>
            <person name="Goker M."/>
            <person name="Bristow J."/>
            <person name="Eisen J.A."/>
            <person name="Markowitz V."/>
            <person name="Hugenholtz P."/>
            <person name="Kyrpides N.C."/>
            <person name="Klenk H.P."/>
        </authorList>
    </citation>
    <scope>NUCLEOTIDE SEQUENCE [LARGE SCALE GENOMIC DNA]</scope>
    <source>
        <strain evidence="2">ATCC 12428 / DSM 43021 / JCM 3005 / NI 9100</strain>
    </source>
</reference>
<proteinExistence type="predicted"/>
<keyword evidence="2" id="KW-1185">Reference proteome</keyword>
<accession>D2B0K4</accession>
<dbReference type="HOGENOM" id="CLU_3189700_0_0_11"/>
<evidence type="ECO:0000313" key="1">
    <source>
        <dbReference type="EMBL" id="ACZ91016.1"/>
    </source>
</evidence>
<name>D2B0K4_STRRD</name>
<dbReference type="STRING" id="479432.Sros_8370"/>
<protein>
    <submittedName>
        <fullName evidence="1">Uncharacterized protein</fullName>
    </submittedName>
</protein>
<dbReference type="EMBL" id="CP001814">
    <property type="protein sequence ID" value="ACZ91016.1"/>
    <property type="molecule type" value="Genomic_DNA"/>
</dbReference>
<dbReference type="Proteomes" id="UP000002029">
    <property type="component" value="Chromosome"/>
</dbReference>
<dbReference type="KEGG" id="sro:Sros_8370"/>